<evidence type="ECO:0000313" key="2">
    <source>
        <dbReference type="Proteomes" id="UP000016887"/>
    </source>
</evidence>
<organism evidence="1 2">
    <name type="scientific">Aeropyrum camini SY1 = JCM 12091</name>
    <dbReference type="NCBI Taxonomy" id="1198449"/>
    <lineage>
        <taxon>Archaea</taxon>
        <taxon>Thermoproteota</taxon>
        <taxon>Thermoprotei</taxon>
        <taxon>Desulfurococcales</taxon>
        <taxon>Desulfurococcaceae</taxon>
        <taxon>Aeropyrum</taxon>
    </lineage>
</organism>
<gene>
    <name evidence="1" type="ORF">ACAM_1324</name>
</gene>
<protein>
    <submittedName>
        <fullName evidence="1">Uncharacterized protein</fullName>
    </submittedName>
</protein>
<proteinExistence type="predicted"/>
<sequence length="392" mass="42773">MGFIESDVAVVYGRIVEGFRAPYKEDLYFKTVVVPGFSDGHMHTQVVDAGLAPSRVWSNSYEWLETRLLRVDEAAVRSDLDLSSRLAAAAFSRSLLEGATLVAATGRLSANVRGWLSLPARPRAIFLPTVMDRAGWPSVGEVEVEIERLEGLLRDGLAKIGVFVHSLGTARPESIRRALQAAARRRRSIVGMHLSEGVPESGRLVEVLGRGPYPARIVAVHCMEVEDLPTGVRCISCPASNQILYRRTRPTLEGVDGFGSDWPLLIGTVARHLPLINRLYPGRLQEILYKATIGGYRAYLALHDGDFAAYDAGLEDILAGRALPVWVSVAGRPAVVEGRLAGSGYSYPEVLTRIRELIREALEKYGDGSKPYVPDIEGVYEASLAPEGGPRS</sequence>
<dbReference type="RefSeq" id="WP_022542063.1">
    <property type="nucleotide sequence ID" value="NC_022521.1"/>
</dbReference>
<keyword evidence="2" id="KW-1185">Reference proteome</keyword>
<evidence type="ECO:0000313" key="1">
    <source>
        <dbReference type="EMBL" id="BAN90793.1"/>
    </source>
</evidence>
<name>U3TFM8_9CREN</name>
<dbReference type="eggNOG" id="arCOG00700">
    <property type="taxonomic scope" value="Archaea"/>
</dbReference>
<dbReference type="OrthoDB" id="31219at2157"/>
<accession>U3TFM8</accession>
<dbReference type="GeneID" id="17110581"/>
<dbReference type="InterPro" id="IPR032466">
    <property type="entry name" value="Metal_Hydrolase"/>
</dbReference>
<dbReference type="SUPFAM" id="SSF51556">
    <property type="entry name" value="Metallo-dependent hydrolases"/>
    <property type="match status" value="1"/>
</dbReference>
<dbReference type="CDD" id="cd01292">
    <property type="entry name" value="metallo-dependent_hydrolases"/>
    <property type="match status" value="1"/>
</dbReference>
<dbReference type="Gene3D" id="3.20.20.140">
    <property type="entry name" value="Metal-dependent hydrolases"/>
    <property type="match status" value="1"/>
</dbReference>
<dbReference type="Proteomes" id="UP000016887">
    <property type="component" value="Chromosome"/>
</dbReference>
<dbReference type="EMBL" id="AP012489">
    <property type="protein sequence ID" value="BAN90793.1"/>
    <property type="molecule type" value="Genomic_DNA"/>
</dbReference>
<dbReference type="AlphaFoldDB" id="U3TFM8"/>
<dbReference type="KEGG" id="acj:ACAM_1324"/>
<reference evidence="1 2" key="1">
    <citation type="journal article" date="2013" name="Appl. Environ. Microbiol.">
        <title>Variation of the Virus-Related Elements within Syntenic Genomes of the Hyperthermophilic Archaeon Aeropyrum.</title>
        <authorList>
            <person name="Daifuku T."/>
            <person name="Yoshida T."/>
            <person name="Kitamura T."/>
            <person name="Kawaichi S."/>
            <person name="Inoue T."/>
            <person name="Nomura K."/>
            <person name="Yoshida Y."/>
            <person name="Kuno S."/>
            <person name="Sako Y."/>
        </authorList>
    </citation>
    <scope>NUCLEOTIDE SEQUENCE [LARGE SCALE GENOMIC DNA]</scope>
    <source>
        <strain evidence="1 2">SY1</strain>
    </source>
</reference>